<evidence type="ECO:0000256" key="4">
    <source>
        <dbReference type="SAM" id="SignalP"/>
    </source>
</evidence>
<reference evidence="6" key="1">
    <citation type="journal article" date="2019" name="Int. J. Syst. Evol. Microbiol.">
        <title>The Global Catalogue of Microorganisms (GCM) 10K type strain sequencing project: providing services to taxonomists for standard genome sequencing and annotation.</title>
        <authorList>
            <consortium name="The Broad Institute Genomics Platform"/>
            <consortium name="The Broad Institute Genome Sequencing Center for Infectious Disease"/>
            <person name="Wu L."/>
            <person name="Ma J."/>
        </authorList>
    </citation>
    <scope>NUCLEOTIDE SEQUENCE [LARGE SCALE GENOMIC DNA]</scope>
    <source>
        <strain evidence="6">JCM 18326</strain>
    </source>
</reference>
<dbReference type="EMBL" id="BAABJX010000003">
    <property type="protein sequence ID" value="GAA4820526.1"/>
    <property type="molecule type" value="Genomic_DNA"/>
</dbReference>
<dbReference type="SUPFAM" id="SSF111384">
    <property type="entry name" value="OmpH-like"/>
    <property type="match status" value="1"/>
</dbReference>
<protein>
    <recommendedName>
        <fullName evidence="7">Periplasmic chaperone for outer membrane proteins Skp</fullName>
    </recommendedName>
</protein>
<feature type="coiled-coil region" evidence="3">
    <location>
        <begin position="48"/>
        <end position="98"/>
    </location>
</feature>
<dbReference type="Proteomes" id="UP001500298">
    <property type="component" value="Unassembled WGS sequence"/>
</dbReference>
<accession>A0ABP9D2N7</accession>
<feature type="signal peptide" evidence="4">
    <location>
        <begin position="1"/>
        <end position="19"/>
    </location>
</feature>
<dbReference type="PANTHER" id="PTHR35089:SF1">
    <property type="entry name" value="CHAPERONE PROTEIN SKP"/>
    <property type="match status" value="1"/>
</dbReference>
<dbReference type="PANTHER" id="PTHR35089">
    <property type="entry name" value="CHAPERONE PROTEIN SKP"/>
    <property type="match status" value="1"/>
</dbReference>
<sequence length="176" mass="20718">MKKLLVLSITLFISLQLQAQKFGYIDSQVIIEQLPEYKDALGRLDKLTKEWSSEIEKMKKEITSLEQDYRNEELLLTIDMKEVRLEKIEEKKTELRKYQADHFGYEGLLYVKRKEMIKPLQDKIAKAAETVARKNRLSFLFDKASDLTMIYSDPRHNYTDLVLEELELGDPADTPR</sequence>
<proteinExistence type="inferred from homology"/>
<keyword evidence="2 4" id="KW-0732">Signal</keyword>
<dbReference type="InterPro" id="IPR024930">
    <property type="entry name" value="Skp_dom_sf"/>
</dbReference>
<dbReference type="InterPro" id="IPR005632">
    <property type="entry name" value="Chaperone_Skp"/>
</dbReference>
<dbReference type="Pfam" id="PF03938">
    <property type="entry name" value="OmpH"/>
    <property type="match status" value="1"/>
</dbReference>
<name>A0ABP9D2N7_9BACT</name>
<evidence type="ECO:0000313" key="6">
    <source>
        <dbReference type="Proteomes" id="UP001500298"/>
    </source>
</evidence>
<keyword evidence="6" id="KW-1185">Reference proteome</keyword>
<dbReference type="SMART" id="SM00935">
    <property type="entry name" value="OmpH"/>
    <property type="match status" value="1"/>
</dbReference>
<dbReference type="Gene3D" id="3.30.910.20">
    <property type="entry name" value="Skp domain"/>
    <property type="match status" value="1"/>
</dbReference>
<evidence type="ECO:0000256" key="2">
    <source>
        <dbReference type="ARBA" id="ARBA00022729"/>
    </source>
</evidence>
<evidence type="ECO:0008006" key="7">
    <source>
        <dbReference type="Google" id="ProtNLM"/>
    </source>
</evidence>
<evidence type="ECO:0000256" key="1">
    <source>
        <dbReference type="ARBA" id="ARBA00009091"/>
    </source>
</evidence>
<keyword evidence="3" id="KW-0175">Coiled coil</keyword>
<comment type="caution">
    <text evidence="5">The sequence shown here is derived from an EMBL/GenBank/DDBJ whole genome shotgun (WGS) entry which is preliminary data.</text>
</comment>
<dbReference type="RefSeq" id="WP_345368460.1">
    <property type="nucleotide sequence ID" value="NZ_BAABJX010000003.1"/>
</dbReference>
<gene>
    <name evidence="5" type="ORF">GCM10023331_01100</name>
</gene>
<organism evidence="5 6">
    <name type="scientific">Algivirga pacifica</name>
    <dbReference type="NCBI Taxonomy" id="1162670"/>
    <lineage>
        <taxon>Bacteria</taxon>
        <taxon>Pseudomonadati</taxon>
        <taxon>Bacteroidota</taxon>
        <taxon>Cytophagia</taxon>
        <taxon>Cytophagales</taxon>
        <taxon>Flammeovirgaceae</taxon>
        <taxon>Algivirga</taxon>
    </lineage>
</organism>
<evidence type="ECO:0000313" key="5">
    <source>
        <dbReference type="EMBL" id="GAA4820526.1"/>
    </source>
</evidence>
<feature type="chain" id="PRO_5045749198" description="Periplasmic chaperone for outer membrane proteins Skp" evidence="4">
    <location>
        <begin position="20"/>
        <end position="176"/>
    </location>
</feature>
<comment type="similarity">
    <text evidence="1">Belongs to the Skp family.</text>
</comment>
<evidence type="ECO:0000256" key="3">
    <source>
        <dbReference type="SAM" id="Coils"/>
    </source>
</evidence>